<dbReference type="AlphaFoldDB" id="A0A1L6MXM8"/>
<proteinExistence type="predicted"/>
<gene>
    <name evidence="1" type="ORF">BCY86_05740</name>
</gene>
<evidence type="ECO:0000313" key="1">
    <source>
        <dbReference type="EMBL" id="APS00239.1"/>
    </source>
</evidence>
<protein>
    <submittedName>
        <fullName evidence="1">Uncharacterized protein</fullName>
    </submittedName>
</protein>
<dbReference type="KEGG" id="pabo:BCY86_05740"/>
<accession>A0A1L6MXM8</accession>
<dbReference type="EMBL" id="CP016908">
    <property type="protein sequence ID" value="APS00239.1"/>
    <property type="molecule type" value="Genomic_DNA"/>
</dbReference>
<reference evidence="1 2" key="1">
    <citation type="submission" date="2016-08" db="EMBL/GenBank/DDBJ databases">
        <title>Identification and validation of antigenic proteins from Pajaroellobacter abortibovis using de-novo genome sequence assembly and reverse vaccinology.</title>
        <authorList>
            <person name="Welly B.T."/>
            <person name="Miller M.R."/>
            <person name="Stott J.L."/>
            <person name="Blanchard M.T."/>
            <person name="Islas-Trejo A.D."/>
            <person name="O'Rourke S.M."/>
            <person name="Young A.E."/>
            <person name="Medrano J.F."/>
            <person name="Van Eenennaam A.L."/>
        </authorList>
    </citation>
    <scope>NUCLEOTIDE SEQUENCE [LARGE SCALE GENOMIC DNA]</scope>
    <source>
        <strain evidence="1 2">BTF92-0548A/99-0131</strain>
    </source>
</reference>
<dbReference type="STRING" id="1882918.BCY86_05740"/>
<evidence type="ECO:0000313" key="2">
    <source>
        <dbReference type="Proteomes" id="UP000185544"/>
    </source>
</evidence>
<organism evidence="1 2">
    <name type="scientific">Pajaroellobacter abortibovis</name>
    <dbReference type="NCBI Taxonomy" id="1882918"/>
    <lineage>
        <taxon>Bacteria</taxon>
        <taxon>Pseudomonadati</taxon>
        <taxon>Myxococcota</taxon>
        <taxon>Polyangia</taxon>
        <taxon>Polyangiales</taxon>
        <taxon>Polyangiaceae</taxon>
    </lineage>
</organism>
<keyword evidence="2" id="KW-1185">Reference proteome</keyword>
<dbReference type="Proteomes" id="UP000185544">
    <property type="component" value="Chromosome"/>
</dbReference>
<dbReference type="RefSeq" id="WP_075276903.1">
    <property type="nucleotide sequence ID" value="NZ_CP016908.1"/>
</dbReference>
<name>A0A1L6MXM8_9BACT</name>
<sequence length="88" mass="9661">MVVVTGDRGESLYDHLDIMGHGDQLGKIEGIAAPWIVFGAGKHRFSLNRVPHQLSVSLDPSIIYLQTDLCLAETPKYPSRARSLSRAS</sequence>